<keyword evidence="4" id="KW-0408">Iron</keyword>
<dbReference type="PANTHER" id="PTHR30532:SF1">
    <property type="entry name" value="IRON(3+)-HYDROXAMATE-BINDING PROTEIN FHUD"/>
    <property type="match status" value="1"/>
</dbReference>
<comment type="subcellular location">
    <subcellularLocation>
        <location evidence="1">Cell envelope</location>
    </subcellularLocation>
</comment>
<dbReference type="InterPro" id="IPR002491">
    <property type="entry name" value="ABC_transptr_periplasmic_BD"/>
</dbReference>
<reference evidence="7 8" key="1">
    <citation type="journal article" date="2020" name="Microorganisms">
        <title>Reliable Identification of Environmental Pseudomonas Isolates Using the rpoD Gene.</title>
        <authorList>
            <consortium name="The Broad Institute Genome Sequencing Platform"/>
            <person name="Girard L."/>
            <person name="Lood C."/>
            <person name="Rokni-Zadeh H."/>
            <person name="van Noort V."/>
            <person name="Lavigne R."/>
            <person name="De Mot R."/>
        </authorList>
    </citation>
    <scope>NUCLEOTIDE SEQUENCE [LARGE SCALE GENOMIC DNA]</scope>
    <source>
        <strain evidence="7 8">RW8P3</strain>
    </source>
</reference>
<protein>
    <submittedName>
        <fullName evidence="7">ABC transporter substrate-binding protein</fullName>
    </submittedName>
</protein>
<dbReference type="PRINTS" id="PR01715">
    <property type="entry name" value="FERRIBNDNGPP"/>
</dbReference>
<evidence type="ECO:0000313" key="8">
    <source>
        <dbReference type="Proteomes" id="UP000634530"/>
    </source>
</evidence>
<evidence type="ECO:0000256" key="2">
    <source>
        <dbReference type="ARBA" id="ARBA00008814"/>
    </source>
</evidence>
<dbReference type="GO" id="GO:0030288">
    <property type="term" value="C:outer membrane-bounded periplasmic space"/>
    <property type="evidence" value="ECO:0007669"/>
    <property type="project" value="TreeGrafter"/>
</dbReference>
<dbReference type="PANTHER" id="PTHR30532">
    <property type="entry name" value="IRON III DICITRATE-BINDING PERIPLASMIC PROTEIN"/>
    <property type="match status" value="1"/>
</dbReference>
<evidence type="ECO:0000256" key="5">
    <source>
        <dbReference type="ARBA" id="ARBA00022729"/>
    </source>
</evidence>
<dbReference type="Proteomes" id="UP000634530">
    <property type="component" value="Chromosome"/>
</dbReference>
<dbReference type="InterPro" id="IPR051313">
    <property type="entry name" value="Bact_iron-sidero_bind"/>
</dbReference>
<name>A0A9E6PGL7_9PSED</name>
<dbReference type="Pfam" id="PF01497">
    <property type="entry name" value="Peripla_BP_2"/>
    <property type="match status" value="1"/>
</dbReference>
<evidence type="ECO:0000256" key="3">
    <source>
        <dbReference type="ARBA" id="ARBA00022448"/>
    </source>
</evidence>
<evidence type="ECO:0000313" key="7">
    <source>
        <dbReference type="EMBL" id="QXI25855.1"/>
    </source>
</evidence>
<keyword evidence="4" id="KW-0410">Iron transport</keyword>
<evidence type="ECO:0000259" key="6">
    <source>
        <dbReference type="PROSITE" id="PS50983"/>
    </source>
</evidence>
<dbReference type="PROSITE" id="PS51318">
    <property type="entry name" value="TAT"/>
    <property type="match status" value="1"/>
</dbReference>
<evidence type="ECO:0000256" key="1">
    <source>
        <dbReference type="ARBA" id="ARBA00004196"/>
    </source>
</evidence>
<gene>
    <name evidence="7" type="ORF">HU752_017950</name>
</gene>
<sequence length="313" mass="33706">MSAGLKRRAFLQGLAAVVPAWHVAGAWAEARAYSRVVPLSWELAETFLALGQVPIALPLPDWYRRTIVEPPLPEGVIDVGLLYQPSFTLLQQLRPDLLILTPGHVGLKSMLERLAPTATFGGYMSAAQPYPALQQETRQMAALLACAARGEALVNDTEQLLNTVRQRLASQPDLLARPVLVADAVDEHHLRVYGAGSLFDTVLSRIGVSNAAHPGDAAAARWVSNSAGYALVPLQRIAALPEVSLLLVGPLPPGVDTALRRSPVWQALPCVRERRVALMPVIAPYGGLVSLQRFARAVEAALYPMAHQEPASV</sequence>
<reference evidence="7 8" key="2">
    <citation type="journal article" date="2021" name="Microorganisms">
        <title>The Ever-Expanding Pseudomonas Genus: Description of 43 New Species and Partition of the Pseudomonas putida Group.</title>
        <authorList>
            <person name="Girard L."/>
            <person name="Lood C."/>
            <person name="Hofte M."/>
            <person name="Vandamme P."/>
            <person name="Rokni-Zadeh H."/>
            <person name="van Noort V."/>
            <person name="Lavigne R."/>
            <person name="De Mot R."/>
        </authorList>
    </citation>
    <scope>NUCLEOTIDE SEQUENCE [LARGE SCALE GENOMIC DNA]</scope>
    <source>
        <strain evidence="7 8">RW8P3</strain>
    </source>
</reference>
<dbReference type="PROSITE" id="PS50983">
    <property type="entry name" value="FE_B12_PBP"/>
    <property type="match status" value="1"/>
</dbReference>
<accession>A0A9E6PGL7</accession>
<dbReference type="InterPro" id="IPR006311">
    <property type="entry name" value="TAT_signal"/>
</dbReference>
<keyword evidence="3" id="KW-0813">Transport</keyword>
<dbReference type="EMBL" id="CP077093">
    <property type="protein sequence ID" value="QXI25855.1"/>
    <property type="molecule type" value="Genomic_DNA"/>
</dbReference>
<keyword evidence="8" id="KW-1185">Reference proteome</keyword>
<dbReference type="KEGG" id="pvw:HU752_017950"/>
<feature type="domain" description="Fe/B12 periplasmic-binding" evidence="6">
    <location>
        <begin position="35"/>
        <end position="306"/>
    </location>
</feature>
<dbReference type="GO" id="GO:1901678">
    <property type="term" value="P:iron coordination entity transport"/>
    <property type="evidence" value="ECO:0007669"/>
    <property type="project" value="UniProtKB-ARBA"/>
</dbReference>
<dbReference type="SUPFAM" id="SSF53807">
    <property type="entry name" value="Helical backbone' metal receptor"/>
    <property type="match status" value="1"/>
</dbReference>
<keyword evidence="4" id="KW-0406">Ion transport</keyword>
<dbReference type="Gene3D" id="3.40.50.1980">
    <property type="entry name" value="Nitrogenase molybdenum iron protein domain"/>
    <property type="match status" value="2"/>
</dbReference>
<organism evidence="7 8">
    <name type="scientific">Pseudomonas vanderleydeniana</name>
    <dbReference type="NCBI Taxonomy" id="2745495"/>
    <lineage>
        <taxon>Bacteria</taxon>
        <taxon>Pseudomonadati</taxon>
        <taxon>Pseudomonadota</taxon>
        <taxon>Gammaproteobacteria</taxon>
        <taxon>Pseudomonadales</taxon>
        <taxon>Pseudomonadaceae</taxon>
        <taxon>Pseudomonas</taxon>
    </lineage>
</organism>
<dbReference type="RefSeq" id="WP_186684829.1">
    <property type="nucleotide sequence ID" value="NZ_CP077093.1"/>
</dbReference>
<evidence type="ECO:0000256" key="4">
    <source>
        <dbReference type="ARBA" id="ARBA00022496"/>
    </source>
</evidence>
<comment type="similarity">
    <text evidence="2">Belongs to the bacterial solute-binding protein 8 family.</text>
</comment>
<dbReference type="AlphaFoldDB" id="A0A9E6PGL7"/>
<keyword evidence="5" id="KW-0732">Signal</keyword>
<proteinExistence type="inferred from homology"/>